<dbReference type="Pfam" id="PF10003">
    <property type="entry name" value="DUF2244"/>
    <property type="match status" value="1"/>
</dbReference>
<feature type="transmembrane region" description="Helical" evidence="1">
    <location>
        <begin position="56"/>
        <end position="71"/>
    </location>
</feature>
<keyword evidence="1" id="KW-0812">Transmembrane</keyword>
<sequence length="164" mass="18297">MNDAVAPSTDGTVLFRAVIHPHRSLSPAGFRRLMWCVGGLSLGAGVAFYLSGAWPIIGFMGVDVAILYWAFKASYRSGHAYETVELTDRALTVERIDPSNRRQVWTLAPGWLRVHLDEPLRPGSQITLASHGRHLVVGSYLSPDERRDFADALRNALERWRGVR</sequence>
<gene>
    <name evidence="2" type="ORF">C0V82_12255</name>
</gene>
<protein>
    <submittedName>
        <fullName evidence="2">DUF2244 domain-containing protein</fullName>
    </submittedName>
</protein>
<dbReference type="OrthoDB" id="9808190at2"/>
<name>A0A2K9NCX0_9PROT</name>
<evidence type="ECO:0000313" key="2">
    <source>
        <dbReference type="EMBL" id="AUN30927.1"/>
    </source>
</evidence>
<keyword evidence="1" id="KW-1133">Transmembrane helix</keyword>
<organism evidence="2 3">
    <name type="scientific">Niveispirillum cyanobacteriorum</name>
    <dbReference type="NCBI Taxonomy" id="1612173"/>
    <lineage>
        <taxon>Bacteria</taxon>
        <taxon>Pseudomonadati</taxon>
        <taxon>Pseudomonadota</taxon>
        <taxon>Alphaproteobacteria</taxon>
        <taxon>Rhodospirillales</taxon>
        <taxon>Azospirillaceae</taxon>
        <taxon>Niveispirillum</taxon>
    </lineage>
</organism>
<dbReference type="Proteomes" id="UP000234752">
    <property type="component" value="Chromosome eg_1"/>
</dbReference>
<dbReference type="PIRSF" id="PIRSF032162">
    <property type="entry name" value="UCP032162_imp"/>
    <property type="match status" value="1"/>
</dbReference>
<reference evidence="2 3" key="1">
    <citation type="submission" date="2017-12" db="EMBL/GenBank/DDBJ databases">
        <title>Genomes of bacteria within cyanobacterial aggregates.</title>
        <authorList>
            <person name="Cai H."/>
        </authorList>
    </citation>
    <scope>NUCLEOTIDE SEQUENCE [LARGE SCALE GENOMIC DNA]</scope>
    <source>
        <strain evidence="2 3">TH16</strain>
    </source>
</reference>
<dbReference type="RefSeq" id="WP_102112593.1">
    <property type="nucleotide sequence ID" value="NZ_BMGN01000008.1"/>
</dbReference>
<keyword evidence="1" id="KW-0472">Membrane</keyword>
<evidence type="ECO:0000313" key="3">
    <source>
        <dbReference type="Proteomes" id="UP000234752"/>
    </source>
</evidence>
<dbReference type="InterPro" id="IPR016990">
    <property type="entry name" value="UCP032162_TM"/>
</dbReference>
<accession>A0A2K9NCX0</accession>
<dbReference type="EMBL" id="CP025611">
    <property type="protein sequence ID" value="AUN30927.1"/>
    <property type="molecule type" value="Genomic_DNA"/>
</dbReference>
<dbReference type="AlphaFoldDB" id="A0A2K9NCX0"/>
<keyword evidence="3" id="KW-1185">Reference proteome</keyword>
<proteinExistence type="predicted"/>
<dbReference type="InterPro" id="IPR019253">
    <property type="entry name" value="DUF2244_TM"/>
</dbReference>
<evidence type="ECO:0000256" key="1">
    <source>
        <dbReference type="SAM" id="Phobius"/>
    </source>
</evidence>
<dbReference type="KEGG" id="ncb:C0V82_12255"/>